<accession>A0A563F126</accession>
<sequence>MNYDKVRDDLRQFVLGRLAEDEQRLADDELPFLDEAERRGRLRILRSDDGKGLLLIPGPVQAQGERAPVPFPEKVAMLRTEIENTEDESLLRFLALAYDTHHSWQEEWRT</sequence>
<evidence type="ECO:0000313" key="2">
    <source>
        <dbReference type="Proteomes" id="UP000316639"/>
    </source>
</evidence>
<dbReference type="RefSeq" id="WP_146349256.1">
    <property type="nucleotide sequence ID" value="NZ_VOBR01000002.1"/>
</dbReference>
<dbReference type="EMBL" id="VOBR01000002">
    <property type="protein sequence ID" value="TWP53660.1"/>
    <property type="molecule type" value="Genomic_DNA"/>
</dbReference>
<keyword evidence="2" id="KW-1185">Reference proteome</keyword>
<comment type="caution">
    <text evidence="1">The sequence shown here is derived from an EMBL/GenBank/DDBJ whole genome shotgun (WGS) entry which is preliminary data.</text>
</comment>
<reference evidence="1 2" key="1">
    <citation type="submission" date="2019-07" db="EMBL/GenBank/DDBJ databases">
        <title>Lentzea xizangensis sp. nov., isolated from Qinghai-Tibetan Plateau Soils.</title>
        <authorList>
            <person name="Huang J."/>
        </authorList>
    </citation>
    <scope>NUCLEOTIDE SEQUENCE [LARGE SCALE GENOMIC DNA]</scope>
    <source>
        <strain evidence="1 2">FXJ1.1311</strain>
    </source>
</reference>
<dbReference type="OrthoDB" id="3695784at2"/>
<dbReference type="Proteomes" id="UP000316639">
    <property type="component" value="Unassembled WGS sequence"/>
</dbReference>
<protein>
    <submittedName>
        <fullName evidence="1">Uncharacterized protein</fullName>
    </submittedName>
</protein>
<evidence type="ECO:0000313" key="1">
    <source>
        <dbReference type="EMBL" id="TWP53660.1"/>
    </source>
</evidence>
<name>A0A563F126_9PSEU</name>
<organism evidence="1 2">
    <name type="scientific">Lentzea tibetensis</name>
    <dbReference type="NCBI Taxonomy" id="2591470"/>
    <lineage>
        <taxon>Bacteria</taxon>
        <taxon>Bacillati</taxon>
        <taxon>Actinomycetota</taxon>
        <taxon>Actinomycetes</taxon>
        <taxon>Pseudonocardiales</taxon>
        <taxon>Pseudonocardiaceae</taxon>
        <taxon>Lentzea</taxon>
    </lineage>
</organism>
<dbReference type="AlphaFoldDB" id="A0A563F126"/>
<proteinExistence type="predicted"/>
<gene>
    <name evidence="1" type="ORF">FKR81_02550</name>
</gene>